<evidence type="ECO:0000313" key="1">
    <source>
        <dbReference type="EMBL" id="CEK81942.1"/>
    </source>
</evidence>
<gene>
    <name evidence="1" type="primary">ORF128802</name>
</gene>
<protein>
    <submittedName>
        <fullName evidence="1">Uncharacterized protein</fullName>
    </submittedName>
</protein>
<dbReference type="EMBL" id="HACG01035077">
    <property type="protein sequence ID" value="CEK81942.1"/>
    <property type="molecule type" value="Transcribed_RNA"/>
</dbReference>
<proteinExistence type="predicted"/>
<dbReference type="AlphaFoldDB" id="A0A0B7AMX8"/>
<feature type="non-terminal residue" evidence="1">
    <location>
        <position position="72"/>
    </location>
</feature>
<name>A0A0B7AMX8_9EUPU</name>
<organism evidence="1">
    <name type="scientific">Arion vulgaris</name>
    <dbReference type="NCBI Taxonomy" id="1028688"/>
    <lineage>
        <taxon>Eukaryota</taxon>
        <taxon>Metazoa</taxon>
        <taxon>Spiralia</taxon>
        <taxon>Lophotrochozoa</taxon>
        <taxon>Mollusca</taxon>
        <taxon>Gastropoda</taxon>
        <taxon>Heterobranchia</taxon>
        <taxon>Euthyneura</taxon>
        <taxon>Panpulmonata</taxon>
        <taxon>Eupulmonata</taxon>
        <taxon>Stylommatophora</taxon>
        <taxon>Helicina</taxon>
        <taxon>Arionoidea</taxon>
        <taxon>Arionidae</taxon>
        <taxon>Arion</taxon>
    </lineage>
</organism>
<sequence length="72" mass="8414">MRTNAKNTREDSDREGRITEFKYLGRYVTIDGDVGKEMNARIGMTVATFRSLDNIWRSSSYRTQTKLNIYKS</sequence>
<accession>A0A0B7AMX8</accession>
<reference evidence="1" key="1">
    <citation type="submission" date="2014-12" db="EMBL/GenBank/DDBJ databases">
        <title>Insight into the proteome of Arion vulgaris.</title>
        <authorList>
            <person name="Aradska J."/>
            <person name="Bulat T."/>
            <person name="Smidak R."/>
            <person name="Sarate P."/>
            <person name="Gangsoo J."/>
            <person name="Sialana F."/>
            <person name="Bilban M."/>
            <person name="Lubec G."/>
        </authorList>
    </citation>
    <scope>NUCLEOTIDE SEQUENCE</scope>
    <source>
        <tissue evidence="1">Skin</tissue>
    </source>
</reference>